<feature type="compositionally biased region" description="Basic and acidic residues" evidence="1">
    <location>
        <begin position="169"/>
        <end position="195"/>
    </location>
</feature>
<feature type="region of interest" description="Disordered" evidence="1">
    <location>
        <begin position="1"/>
        <end position="288"/>
    </location>
</feature>
<dbReference type="GeneID" id="98117514"/>
<comment type="caution">
    <text evidence="2">The sequence shown here is derived from an EMBL/GenBank/DDBJ whole genome shotgun (WGS) entry which is preliminary data.</text>
</comment>
<dbReference type="InterPro" id="IPR031355">
    <property type="entry name" value="YBL010C/LAA2-like"/>
</dbReference>
<reference evidence="2 3" key="1">
    <citation type="submission" date="2020-05" db="EMBL/GenBank/DDBJ databases">
        <title>Ceratocystis lukuohia genome.</title>
        <authorList>
            <person name="Harrington T.C."/>
            <person name="Kim K."/>
            <person name="Mayers C.G."/>
        </authorList>
    </citation>
    <scope>NUCLEOTIDE SEQUENCE [LARGE SCALE GENOMIC DNA]</scope>
    <source>
        <strain evidence="2 3">C4212</strain>
    </source>
</reference>
<feature type="compositionally biased region" description="Basic and acidic residues" evidence="1">
    <location>
        <begin position="1"/>
        <end position="15"/>
    </location>
</feature>
<dbReference type="EMBL" id="JABSNW010000003">
    <property type="protein sequence ID" value="KAL2889196.1"/>
    <property type="molecule type" value="Genomic_DNA"/>
</dbReference>
<protein>
    <submittedName>
        <fullName evidence="2">Uncharacterized protein</fullName>
    </submittedName>
</protein>
<feature type="compositionally biased region" description="Basic and acidic residues" evidence="1">
    <location>
        <begin position="245"/>
        <end position="257"/>
    </location>
</feature>
<feature type="region of interest" description="Disordered" evidence="1">
    <location>
        <begin position="510"/>
        <end position="575"/>
    </location>
</feature>
<dbReference type="Pfam" id="PF17104">
    <property type="entry name" value="YBL010C_LAA2"/>
    <property type="match status" value="1"/>
</dbReference>
<feature type="compositionally biased region" description="Polar residues" evidence="1">
    <location>
        <begin position="131"/>
        <end position="164"/>
    </location>
</feature>
<feature type="compositionally biased region" description="Basic and acidic residues" evidence="1">
    <location>
        <begin position="267"/>
        <end position="280"/>
    </location>
</feature>
<sequence length="645" mass="69392">MTNSSETHDPDRLEPPARTGLADPGAHDLGESSADESEDHFSDAVSDMNSPSSALYSDAKTKTGAGDASTQAAESMAVDALDARTSSETIDASRPIETKEESEEETIMEAKPEVEIEADKETETEAGPEENGSSNKETEDISNATTGNLDGQVNDNSDDQTQNIAPAKLADEIKEHALESQNSEVDKPKDGNAKDEELDETSGISLPGGMPIPTTILEESAGPMPQRSFHVEHTHATDSAPDMVIKPDPDEQQKITVEDATSQETEEGFKREELASKENADDPIPAHSNTLILGNLHQRPVVFHGVLTDLSINAEAPKSPSLSTPSSPRARRRSSVRNSQSPMGSTLGPPSGDDFDDDFGDFDDFEEGGDDDGFGDFDDVAFQEPVAAPAVQQPVPPQAVSTAPPLPYPVPDFEGLDEDDIPEALDPYMNLLFPPENLDVVDLPPLNKANTSFLTQRSASLWSQLVAPPPLAPPDWIRSRIRRLFLVSLGVPVDLDEILPASKQKKLVLPSLQVPSTKSPRTSTDSRSKKSGGNNDGTSTSQTNGASKGGSISRNGSSRRRKGDKGPPELDLVSSKQLCMTTEEALAGMTLGELKAHLKKLKALKNTAEQSLEYWQKTTAEKVSERDALEGVIENLVKHARKVRK</sequence>
<accession>A0ABR4MLR4</accession>
<feature type="compositionally biased region" description="Acidic residues" evidence="1">
    <location>
        <begin position="353"/>
        <end position="378"/>
    </location>
</feature>
<keyword evidence="3" id="KW-1185">Reference proteome</keyword>
<feature type="region of interest" description="Disordered" evidence="1">
    <location>
        <begin position="312"/>
        <end position="378"/>
    </location>
</feature>
<organism evidence="2 3">
    <name type="scientific">Ceratocystis lukuohia</name>
    <dbReference type="NCBI Taxonomy" id="2019550"/>
    <lineage>
        <taxon>Eukaryota</taxon>
        <taxon>Fungi</taxon>
        <taxon>Dikarya</taxon>
        <taxon>Ascomycota</taxon>
        <taxon>Pezizomycotina</taxon>
        <taxon>Sordariomycetes</taxon>
        <taxon>Hypocreomycetidae</taxon>
        <taxon>Microascales</taxon>
        <taxon>Ceratocystidaceae</taxon>
        <taxon>Ceratocystis</taxon>
    </lineage>
</organism>
<dbReference type="Proteomes" id="UP001610728">
    <property type="component" value="Unassembled WGS sequence"/>
</dbReference>
<proteinExistence type="predicted"/>
<evidence type="ECO:0000313" key="2">
    <source>
        <dbReference type="EMBL" id="KAL2889196.1"/>
    </source>
</evidence>
<name>A0ABR4MLR4_9PEZI</name>
<dbReference type="PANTHER" id="PTHR38698">
    <property type="entry name" value="EXPRESSED PROTEIN"/>
    <property type="match status" value="1"/>
</dbReference>
<feature type="compositionally biased region" description="Low complexity" evidence="1">
    <location>
        <begin position="317"/>
        <end position="328"/>
    </location>
</feature>
<gene>
    <name evidence="2" type="ORF">HOO65_030697</name>
</gene>
<dbReference type="PANTHER" id="PTHR38698:SF1">
    <property type="entry name" value="FUNGAL PROTEIN"/>
    <property type="match status" value="1"/>
</dbReference>
<dbReference type="RefSeq" id="XP_070860376.1">
    <property type="nucleotide sequence ID" value="XM_071002001.1"/>
</dbReference>
<evidence type="ECO:0000256" key="1">
    <source>
        <dbReference type="SAM" id="MobiDB-lite"/>
    </source>
</evidence>
<evidence type="ECO:0000313" key="3">
    <source>
        <dbReference type="Proteomes" id="UP001610728"/>
    </source>
</evidence>
<feature type="compositionally biased region" description="Basic and acidic residues" evidence="1">
    <location>
        <begin position="108"/>
        <end position="123"/>
    </location>
</feature>
<feature type="compositionally biased region" description="Polar residues" evidence="1">
    <location>
        <begin position="513"/>
        <end position="546"/>
    </location>
</feature>